<dbReference type="Gene3D" id="2.30.30.40">
    <property type="entry name" value="SH3 Domains"/>
    <property type="match status" value="1"/>
</dbReference>
<evidence type="ECO:0000256" key="3">
    <source>
        <dbReference type="SAM" id="MobiDB-lite"/>
    </source>
</evidence>
<dbReference type="EMBL" id="JAWZYT010005349">
    <property type="protein sequence ID" value="KAK4290845.1"/>
    <property type="molecule type" value="Genomic_DNA"/>
</dbReference>
<organism evidence="5 6">
    <name type="scientific">Petrolisthes manimaculis</name>
    <dbReference type="NCBI Taxonomy" id="1843537"/>
    <lineage>
        <taxon>Eukaryota</taxon>
        <taxon>Metazoa</taxon>
        <taxon>Ecdysozoa</taxon>
        <taxon>Arthropoda</taxon>
        <taxon>Crustacea</taxon>
        <taxon>Multicrustacea</taxon>
        <taxon>Malacostraca</taxon>
        <taxon>Eumalacostraca</taxon>
        <taxon>Eucarida</taxon>
        <taxon>Decapoda</taxon>
        <taxon>Pleocyemata</taxon>
        <taxon>Anomura</taxon>
        <taxon>Galatheoidea</taxon>
        <taxon>Porcellanidae</taxon>
        <taxon>Petrolisthes</taxon>
    </lineage>
</organism>
<dbReference type="Pfam" id="PF14604">
    <property type="entry name" value="SH3_9"/>
    <property type="match status" value="1"/>
</dbReference>
<name>A0AAE1NKH4_9EUCA</name>
<dbReference type="PANTHER" id="PTHR14167">
    <property type="entry name" value="SH3 DOMAIN-CONTAINING"/>
    <property type="match status" value="1"/>
</dbReference>
<dbReference type="InterPro" id="IPR001452">
    <property type="entry name" value="SH3_domain"/>
</dbReference>
<feature type="domain" description="SH3" evidence="4">
    <location>
        <begin position="1"/>
        <end position="58"/>
    </location>
</feature>
<reference evidence="5" key="1">
    <citation type="submission" date="2023-11" db="EMBL/GenBank/DDBJ databases">
        <title>Genome assemblies of two species of porcelain crab, Petrolisthes cinctipes and Petrolisthes manimaculis (Anomura: Porcellanidae).</title>
        <authorList>
            <person name="Angst P."/>
        </authorList>
    </citation>
    <scope>NUCLEOTIDE SEQUENCE</scope>
    <source>
        <strain evidence="5">PB745_02</strain>
        <tissue evidence="5">Gill</tissue>
    </source>
</reference>
<feature type="compositionally biased region" description="Low complexity" evidence="3">
    <location>
        <begin position="102"/>
        <end position="111"/>
    </location>
</feature>
<evidence type="ECO:0000256" key="2">
    <source>
        <dbReference type="PROSITE-ProRule" id="PRU00192"/>
    </source>
</evidence>
<comment type="caution">
    <text evidence="5">The sequence shown here is derived from an EMBL/GenBank/DDBJ whole genome shotgun (WGS) entry which is preliminary data.</text>
</comment>
<dbReference type="InterPro" id="IPR036028">
    <property type="entry name" value="SH3-like_dom_sf"/>
</dbReference>
<evidence type="ECO:0000313" key="5">
    <source>
        <dbReference type="EMBL" id="KAK4290845.1"/>
    </source>
</evidence>
<dbReference type="InterPro" id="IPR050384">
    <property type="entry name" value="Endophilin_SH3RF"/>
</dbReference>
<evidence type="ECO:0000256" key="1">
    <source>
        <dbReference type="ARBA" id="ARBA00022443"/>
    </source>
</evidence>
<dbReference type="Proteomes" id="UP001292094">
    <property type="component" value="Unassembled WGS sequence"/>
</dbReference>
<dbReference type="AlphaFoldDB" id="A0AAE1NKH4"/>
<dbReference type="PANTHER" id="PTHR14167:SF92">
    <property type="entry name" value="CIN85 AND CD2AP RELATED, ISOFORM J"/>
    <property type="match status" value="1"/>
</dbReference>
<dbReference type="SMART" id="SM00326">
    <property type="entry name" value="SH3"/>
    <property type="match status" value="1"/>
</dbReference>
<dbReference type="GO" id="GO:0007015">
    <property type="term" value="P:actin filament organization"/>
    <property type="evidence" value="ECO:0007669"/>
    <property type="project" value="TreeGrafter"/>
</dbReference>
<dbReference type="PROSITE" id="PS50002">
    <property type="entry name" value="SH3"/>
    <property type="match status" value="1"/>
</dbReference>
<proteinExistence type="predicted"/>
<keyword evidence="6" id="KW-1185">Reference proteome</keyword>
<feature type="region of interest" description="Disordered" evidence="3">
    <location>
        <begin position="102"/>
        <end position="129"/>
    </location>
</feature>
<sequence length="178" mass="19461">MEVEVVYPYEPQHEDELRLSVGDVIRSVNRQETGWYRGTTPTGASGVFPDNFVKVVDECLVRYTHQLASSPPPHASPPFHAPLLPTPLSQLSKSLIFSPRSLPISPRRLPSPTTPLPSPNAPFSSPNAPFSSLHVHSHLPTPPSLLSTSTPISHHPLPSPHATTHTHTHLLADQQVDI</sequence>
<evidence type="ECO:0000313" key="6">
    <source>
        <dbReference type="Proteomes" id="UP001292094"/>
    </source>
</evidence>
<evidence type="ECO:0000259" key="4">
    <source>
        <dbReference type="PROSITE" id="PS50002"/>
    </source>
</evidence>
<accession>A0AAE1NKH4</accession>
<dbReference type="GO" id="GO:0016477">
    <property type="term" value="P:cell migration"/>
    <property type="evidence" value="ECO:0007669"/>
    <property type="project" value="TreeGrafter"/>
</dbReference>
<dbReference type="PRINTS" id="PR00452">
    <property type="entry name" value="SH3DOMAIN"/>
</dbReference>
<protein>
    <recommendedName>
        <fullName evidence="4">SH3 domain-containing protein</fullName>
    </recommendedName>
</protein>
<gene>
    <name evidence="5" type="ORF">Pmani_036292</name>
</gene>
<dbReference type="SUPFAM" id="SSF50044">
    <property type="entry name" value="SH3-domain"/>
    <property type="match status" value="1"/>
</dbReference>
<keyword evidence="1 2" id="KW-0728">SH3 domain</keyword>